<dbReference type="HOGENOM" id="CLU_1044534_0_0_10"/>
<dbReference type="KEGG" id="pbt:ING2E5B_0164"/>
<reference evidence="1 2" key="1">
    <citation type="submission" date="2014-08" db="EMBL/GenBank/DDBJ databases">
        <authorList>
            <person name="Wibberg D."/>
        </authorList>
    </citation>
    <scope>NUCLEOTIDE SEQUENCE [LARGE SCALE GENOMIC DNA]</scope>
    <source>
        <strain evidence="2">ING2-E5B</strain>
    </source>
</reference>
<dbReference type="PROSITE" id="PS51257">
    <property type="entry name" value="PROKAR_LIPOPROTEIN"/>
    <property type="match status" value="1"/>
</dbReference>
<dbReference type="Proteomes" id="UP000032417">
    <property type="component" value="Chromosome 1"/>
</dbReference>
<gene>
    <name evidence="1" type="ORF">ING2E5B_0164</name>
</gene>
<sequence>MKQINFSKLLKISSVMLVVCVVCSCTYIDDKMDSFDNRSGLYSEEVEKSYPKSKSSGAVFLLIDEESIDNDSEPNMFKDWEINGNISEIGLRKILPYFKENVGKQIPLFTGQVGDEGWFAPTYIPTSWSDAGPGSDGSFNYFMAGLGLGYNGNEEHLEKVPGVVPLRASGISMLKGKTVYAVVYEDDLSVNYTPFYANLKGENLGVVAFTILEVVESKEGSSSSLPVAIVRIEDASLVSTYPLMLFSNAPIPFSSSEPMDIKPSINVASAKLVDAW</sequence>
<evidence type="ECO:0000313" key="2">
    <source>
        <dbReference type="Proteomes" id="UP000032417"/>
    </source>
</evidence>
<keyword evidence="2" id="KW-1185">Reference proteome</keyword>
<name>A0A098BW94_9BACT</name>
<dbReference type="AlphaFoldDB" id="A0A098BW94"/>
<dbReference type="OrthoDB" id="1442058at2"/>
<evidence type="ECO:0000313" key="1">
    <source>
        <dbReference type="EMBL" id="CEA14919.1"/>
    </source>
</evidence>
<dbReference type="EMBL" id="LN515532">
    <property type="protein sequence ID" value="CEA14919.1"/>
    <property type="molecule type" value="Genomic_DNA"/>
</dbReference>
<proteinExistence type="predicted"/>
<accession>A0A098BW94</accession>
<protein>
    <submittedName>
        <fullName evidence="1">Uncharacterized protein</fullName>
    </submittedName>
</protein>
<organism evidence="1 2">
    <name type="scientific">Fermentimonas caenicola</name>
    <dbReference type="NCBI Taxonomy" id="1562970"/>
    <lineage>
        <taxon>Bacteria</taxon>
        <taxon>Pseudomonadati</taxon>
        <taxon>Bacteroidota</taxon>
        <taxon>Bacteroidia</taxon>
        <taxon>Bacteroidales</taxon>
        <taxon>Dysgonomonadaceae</taxon>
        <taxon>Fermentimonas</taxon>
    </lineage>
</organism>